<dbReference type="EMBL" id="LJVA01000104">
    <property type="protein sequence ID" value="KPL08544.1"/>
    <property type="molecule type" value="Genomic_DNA"/>
</dbReference>
<dbReference type="InterPro" id="IPR015807">
    <property type="entry name" value="His-tRNA-ligase"/>
</dbReference>
<dbReference type="Pfam" id="PF13393">
    <property type="entry name" value="tRNA-synt_His"/>
    <property type="match status" value="1"/>
</dbReference>
<keyword evidence="4 7" id="KW-0648">Protein biosynthesis</keyword>
<dbReference type="PANTHER" id="PTHR11476:SF7">
    <property type="entry name" value="HISTIDINE--TRNA LIGASE"/>
    <property type="match status" value="1"/>
</dbReference>
<dbReference type="GO" id="GO:0006427">
    <property type="term" value="P:histidyl-tRNA aminoacylation"/>
    <property type="evidence" value="ECO:0007669"/>
    <property type="project" value="UniProtKB-UniRule"/>
</dbReference>
<proteinExistence type="inferred from homology"/>
<dbReference type="Gene3D" id="3.40.50.800">
    <property type="entry name" value="Anticodon-binding domain"/>
    <property type="match status" value="1"/>
</dbReference>
<keyword evidence="3 7" id="KW-0067">ATP-binding</keyword>
<dbReference type="Gene3D" id="3.30.930.10">
    <property type="entry name" value="Bira Bifunctional Protein, Domain 2"/>
    <property type="match status" value="1"/>
</dbReference>
<name>A0A0S8JG75_UNCT6</name>
<dbReference type="InterPro" id="IPR004154">
    <property type="entry name" value="Anticodon-bd"/>
</dbReference>
<keyword evidence="5 7" id="KW-0030">Aminoacyl-tRNA synthetase</keyword>
<keyword evidence="7" id="KW-0963">Cytoplasm</keyword>
<dbReference type="EC" id="6.1.1.21" evidence="7"/>
<dbReference type="SUPFAM" id="SSF55681">
    <property type="entry name" value="Class II aaRS and biotin synthetases"/>
    <property type="match status" value="1"/>
</dbReference>
<dbReference type="PIRSF" id="PIRSF001549">
    <property type="entry name" value="His-tRNA_synth"/>
    <property type="match status" value="1"/>
</dbReference>
<dbReference type="InterPro" id="IPR004516">
    <property type="entry name" value="HisRS/HisZ"/>
</dbReference>
<gene>
    <name evidence="7" type="primary">hisS</name>
    <name evidence="10" type="ORF">AMJ71_08240</name>
</gene>
<accession>A0A0S8JG75</accession>
<dbReference type="CDD" id="cd00773">
    <property type="entry name" value="HisRS-like_core"/>
    <property type="match status" value="1"/>
</dbReference>
<evidence type="ECO:0000256" key="1">
    <source>
        <dbReference type="ARBA" id="ARBA00008226"/>
    </source>
</evidence>
<dbReference type="HAMAP" id="MF_00127">
    <property type="entry name" value="His_tRNA_synth"/>
    <property type="match status" value="1"/>
</dbReference>
<protein>
    <recommendedName>
        <fullName evidence="7">Histidine--tRNA ligase</fullName>
        <ecNumber evidence="7">6.1.1.21</ecNumber>
    </recommendedName>
    <alternativeName>
        <fullName evidence="7">Histidyl-tRNA synthetase</fullName>
        <shortName evidence="7">HisRS</shortName>
    </alternativeName>
</protein>
<evidence type="ECO:0000256" key="5">
    <source>
        <dbReference type="ARBA" id="ARBA00023146"/>
    </source>
</evidence>
<feature type="binding site" evidence="8">
    <location>
        <begin position="86"/>
        <end position="88"/>
    </location>
    <ligand>
        <name>L-histidine</name>
        <dbReference type="ChEBI" id="CHEBI:57595"/>
    </ligand>
</feature>
<comment type="catalytic activity">
    <reaction evidence="6 7">
        <text>tRNA(His) + L-histidine + ATP = L-histidyl-tRNA(His) + AMP + diphosphate + H(+)</text>
        <dbReference type="Rhea" id="RHEA:17313"/>
        <dbReference type="Rhea" id="RHEA-COMP:9665"/>
        <dbReference type="Rhea" id="RHEA-COMP:9689"/>
        <dbReference type="ChEBI" id="CHEBI:15378"/>
        <dbReference type="ChEBI" id="CHEBI:30616"/>
        <dbReference type="ChEBI" id="CHEBI:33019"/>
        <dbReference type="ChEBI" id="CHEBI:57595"/>
        <dbReference type="ChEBI" id="CHEBI:78442"/>
        <dbReference type="ChEBI" id="CHEBI:78527"/>
        <dbReference type="ChEBI" id="CHEBI:456215"/>
        <dbReference type="EC" id="6.1.1.21"/>
    </reaction>
</comment>
<dbReference type="NCBIfam" id="TIGR00442">
    <property type="entry name" value="hisS"/>
    <property type="match status" value="1"/>
</dbReference>
<dbReference type="Pfam" id="PF03129">
    <property type="entry name" value="HGTP_anticodon"/>
    <property type="match status" value="1"/>
</dbReference>
<feature type="binding site" evidence="8">
    <location>
        <position position="129"/>
    </location>
    <ligand>
        <name>L-histidine</name>
        <dbReference type="ChEBI" id="CHEBI:57595"/>
    </ligand>
</feature>
<evidence type="ECO:0000256" key="7">
    <source>
        <dbReference type="HAMAP-Rule" id="MF_00127"/>
    </source>
</evidence>
<dbReference type="PATRIC" id="fig|1703773.3.peg.191"/>
<feature type="binding site" evidence="8">
    <location>
        <begin position="297"/>
        <end position="298"/>
    </location>
    <ligand>
        <name>L-histidine</name>
        <dbReference type="ChEBI" id="CHEBI:57595"/>
    </ligand>
</feature>
<dbReference type="InterPro" id="IPR045864">
    <property type="entry name" value="aa-tRNA-synth_II/BPL/LPL"/>
</dbReference>
<sequence length="481" mass="53564">MVGDQSGRTEPRLLRGFRDLMPDEMIARQRLISVVQDVYELYGFVPLDTPALEYADVLLGDYGEESNKQVYQFTVPEGDVVALRYDLTVPLARVVAQYRDLPKPFRRYQVAAVWRADKPGPGRFREFIQFDLDTVGSESMLADAEIISGMCDTLDALGVARYRIRISNRKLLNTLVAYAGIEAGRAHDVFRVLDKLDKVGLDAVKLELTVGRVDASGDPIPGLGLEQRQVARIEEFLALPQETRSEALDAVEDLFREVPHAAEGIEELRDIDRFLSFLSISDAKAAIDFSVARGLDYYTGPVFEALLLDAPKFGSIFAGGRYDGLVERFLGVKMPGTGASIGIDRLLAALQHLGAVKMRPSTASVLVTVMEPDRLAEYQAMTSELRQAGINTELYLGTETSLRKQLQYADRQKIPVAVIAGSEEFEAGTVSVKDLLEGVKHDIETKEREEWVRARFGQRTVPRRELVPTVNELLRAQSHQS</sequence>
<feature type="binding site" evidence="8">
    <location>
        <position position="293"/>
    </location>
    <ligand>
        <name>L-histidine</name>
        <dbReference type="ChEBI" id="CHEBI:57595"/>
    </ligand>
</feature>
<dbReference type="Proteomes" id="UP000051035">
    <property type="component" value="Unassembled WGS sequence"/>
</dbReference>
<dbReference type="InterPro" id="IPR006195">
    <property type="entry name" value="aa-tRNA-synth_II"/>
</dbReference>
<reference evidence="10 11" key="1">
    <citation type="journal article" date="2015" name="Microbiome">
        <title>Genomic resolution of linkages in carbon, nitrogen, and sulfur cycling among widespread estuary sediment bacteria.</title>
        <authorList>
            <person name="Baker B.J."/>
            <person name="Lazar C.S."/>
            <person name="Teske A.P."/>
            <person name="Dick G.J."/>
        </authorList>
    </citation>
    <scope>NUCLEOTIDE SEQUENCE [LARGE SCALE GENOMIC DNA]</scope>
    <source>
        <strain evidence="10">SM1_40</strain>
    </source>
</reference>
<organism evidence="10 11">
    <name type="scientific">candidate division TA06 bacterium SM1_40</name>
    <dbReference type="NCBI Taxonomy" id="1703773"/>
    <lineage>
        <taxon>Bacteria</taxon>
        <taxon>Bacteria division TA06</taxon>
    </lineage>
</organism>
<dbReference type="PANTHER" id="PTHR11476">
    <property type="entry name" value="HISTIDYL-TRNA SYNTHETASE"/>
    <property type="match status" value="1"/>
</dbReference>
<comment type="subunit">
    <text evidence="7">Homodimer.</text>
</comment>
<dbReference type="GO" id="GO:0005524">
    <property type="term" value="F:ATP binding"/>
    <property type="evidence" value="ECO:0007669"/>
    <property type="project" value="UniProtKB-UniRule"/>
</dbReference>
<dbReference type="GO" id="GO:0004821">
    <property type="term" value="F:histidine-tRNA ligase activity"/>
    <property type="evidence" value="ECO:0007669"/>
    <property type="project" value="UniProtKB-UniRule"/>
</dbReference>
<feature type="binding site" evidence="8">
    <location>
        <position position="133"/>
    </location>
    <ligand>
        <name>L-histidine</name>
        <dbReference type="ChEBI" id="CHEBI:57595"/>
    </ligand>
</feature>
<evidence type="ECO:0000313" key="10">
    <source>
        <dbReference type="EMBL" id="KPL08544.1"/>
    </source>
</evidence>
<dbReference type="GO" id="GO:0005737">
    <property type="term" value="C:cytoplasm"/>
    <property type="evidence" value="ECO:0007669"/>
    <property type="project" value="UniProtKB-SubCell"/>
</dbReference>
<keyword evidence="7" id="KW-0436">Ligase</keyword>
<evidence type="ECO:0000256" key="4">
    <source>
        <dbReference type="ARBA" id="ARBA00022917"/>
    </source>
</evidence>
<feature type="binding site" evidence="8">
    <location>
        <position position="115"/>
    </location>
    <ligand>
        <name>L-histidine</name>
        <dbReference type="ChEBI" id="CHEBI:57595"/>
    </ligand>
</feature>
<evidence type="ECO:0000256" key="3">
    <source>
        <dbReference type="ARBA" id="ARBA00022840"/>
    </source>
</evidence>
<keyword evidence="2 7" id="KW-0547">Nucleotide-binding</keyword>
<dbReference type="InterPro" id="IPR036621">
    <property type="entry name" value="Anticodon-bd_dom_sf"/>
</dbReference>
<comment type="similarity">
    <text evidence="1 7">Belongs to the class-II aminoacyl-tRNA synthetase family.</text>
</comment>
<comment type="subcellular location">
    <subcellularLocation>
        <location evidence="7">Cytoplasm</location>
    </subcellularLocation>
</comment>
<evidence type="ECO:0000256" key="2">
    <source>
        <dbReference type="ARBA" id="ARBA00022741"/>
    </source>
</evidence>
<dbReference type="PROSITE" id="PS50862">
    <property type="entry name" value="AA_TRNA_LIGASE_II"/>
    <property type="match status" value="1"/>
</dbReference>
<evidence type="ECO:0000256" key="8">
    <source>
        <dbReference type="PIRSR" id="PIRSR001549-1"/>
    </source>
</evidence>
<evidence type="ECO:0000259" key="9">
    <source>
        <dbReference type="PROSITE" id="PS50862"/>
    </source>
</evidence>
<dbReference type="InterPro" id="IPR041715">
    <property type="entry name" value="HisRS-like_core"/>
</dbReference>
<feature type="domain" description="Aminoacyl-transfer RNA synthetases class-II family profile" evidence="9">
    <location>
        <begin position="4"/>
        <end position="360"/>
    </location>
</feature>
<dbReference type="SUPFAM" id="SSF52954">
    <property type="entry name" value="Class II aaRS ABD-related"/>
    <property type="match status" value="1"/>
</dbReference>
<dbReference type="AlphaFoldDB" id="A0A0S8JG75"/>
<evidence type="ECO:0000256" key="6">
    <source>
        <dbReference type="ARBA" id="ARBA00047639"/>
    </source>
</evidence>
<comment type="caution">
    <text evidence="10">The sequence shown here is derived from an EMBL/GenBank/DDBJ whole genome shotgun (WGS) entry which is preliminary data.</text>
</comment>
<evidence type="ECO:0000313" key="11">
    <source>
        <dbReference type="Proteomes" id="UP000051035"/>
    </source>
</evidence>